<accession>A0ABD0YQL4</accession>
<feature type="compositionally biased region" description="Basic and acidic residues" evidence="1">
    <location>
        <begin position="14"/>
        <end position="33"/>
    </location>
</feature>
<gene>
    <name evidence="2" type="ORF">AAG570_009959</name>
</gene>
<sequence>MVLRMVRRVCRELRRREDPPRCRLPEAPEDRSPVRGARRLLGEHRRRRRPDSPRALLLVRWRSSGCEILGRPRTKAQPPGHQSTGRKRKTESSQEVRPEDNSADSSR</sequence>
<name>A0ABD0YQL4_9HEMI</name>
<comment type="caution">
    <text evidence="2">The sequence shown here is derived from an EMBL/GenBank/DDBJ whole genome shotgun (WGS) entry which is preliminary data.</text>
</comment>
<organism evidence="2 3">
    <name type="scientific">Ranatra chinensis</name>
    <dbReference type="NCBI Taxonomy" id="642074"/>
    <lineage>
        <taxon>Eukaryota</taxon>
        <taxon>Metazoa</taxon>
        <taxon>Ecdysozoa</taxon>
        <taxon>Arthropoda</taxon>
        <taxon>Hexapoda</taxon>
        <taxon>Insecta</taxon>
        <taxon>Pterygota</taxon>
        <taxon>Neoptera</taxon>
        <taxon>Paraneoptera</taxon>
        <taxon>Hemiptera</taxon>
        <taxon>Heteroptera</taxon>
        <taxon>Panheteroptera</taxon>
        <taxon>Nepomorpha</taxon>
        <taxon>Nepidae</taxon>
        <taxon>Ranatrinae</taxon>
        <taxon>Ranatra</taxon>
    </lineage>
</organism>
<proteinExistence type="predicted"/>
<dbReference type="EMBL" id="JBFDAA010000004">
    <property type="protein sequence ID" value="KAL1138270.1"/>
    <property type="molecule type" value="Genomic_DNA"/>
</dbReference>
<evidence type="ECO:0000313" key="2">
    <source>
        <dbReference type="EMBL" id="KAL1138270.1"/>
    </source>
</evidence>
<evidence type="ECO:0000256" key="1">
    <source>
        <dbReference type="SAM" id="MobiDB-lite"/>
    </source>
</evidence>
<protein>
    <submittedName>
        <fullName evidence="2">Uncharacterized protein</fullName>
    </submittedName>
</protein>
<feature type="region of interest" description="Disordered" evidence="1">
    <location>
        <begin position="14"/>
        <end position="53"/>
    </location>
</feature>
<reference evidence="2 3" key="1">
    <citation type="submission" date="2024-07" db="EMBL/GenBank/DDBJ databases">
        <title>Chromosome-level genome assembly of the water stick insect Ranatra chinensis (Heteroptera: Nepidae).</title>
        <authorList>
            <person name="Liu X."/>
        </authorList>
    </citation>
    <scope>NUCLEOTIDE SEQUENCE [LARGE SCALE GENOMIC DNA]</scope>
    <source>
        <strain evidence="2">Cailab_2021Rc</strain>
        <tissue evidence="2">Muscle</tissue>
    </source>
</reference>
<feature type="compositionally biased region" description="Basic and acidic residues" evidence="1">
    <location>
        <begin position="90"/>
        <end position="107"/>
    </location>
</feature>
<keyword evidence="3" id="KW-1185">Reference proteome</keyword>
<feature type="region of interest" description="Disordered" evidence="1">
    <location>
        <begin position="67"/>
        <end position="107"/>
    </location>
</feature>
<dbReference type="AlphaFoldDB" id="A0ABD0YQL4"/>
<evidence type="ECO:0000313" key="3">
    <source>
        <dbReference type="Proteomes" id="UP001558652"/>
    </source>
</evidence>
<dbReference type="Proteomes" id="UP001558652">
    <property type="component" value="Unassembled WGS sequence"/>
</dbReference>